<dbReference type="Pfam" id="PF00005">
    <property type="entry name" value="ABC_tran"/>
    <property type="match status" value="1"/>
</dbReference>
<evidence type="ECO:0000313" key="12">
    <source>
        <dbReference type="Proteomes" id="UP001501598"/>
    </source>
</evidence>
<proteinExistence type="predicted"/>
<feature type="transmembrane region" description="Helical" evidence="9">
    <location>
        <begin position="18"/>
        <end position="39"/>
    </location>
</feature>
<evidence type="ECO:0000256" key="1">
    <source>
        <dbReference type="ARBA" id="ARBA00004651"/>
    </source>
</evidence>
<dbReference type="SUPFAM" id="SSF52540">
    <property type="entry name" value="P-loop containing nucleoside triphosphate hydrolases"/>
    <property type="match status" value="1"/>
</dbReference>
<feature type="transmembrane region" description="Helical" evidence="9">
    <location>
        <begin position="167"/>
        <end position="183"/>
    </location>
</feature>
<dbReference type="Pfam" id="PF02653">
    <property type="entry name" value="BPD_transp_2"/>
    <property type="match status" value="1"/>
</dbReference>
<keyword evidence="5" id="KW-0547">Nucleotide-binding</keyword>
<dbReference type="InterPro" id="IPR003439">
    <property type="entry name" value="ABC_transporter-like_ATP-bd"/>
</dbReference>
<dbReference type="PANTHER" id="PTHR45772:SF10">
    <property type="entry name" value="LIPOPOLYSACCHARIDE EXPORT SYSTEM ATP-BINDING PROTEIN LPTB"/>
    <property type="match status" value="1"/>
</dbReference>
<evidence type="ECO:0000256" key="3">
    <source>
        <dbReference type="ARBA" id="ARBA00022475"/>
    </source>
</evidence>
<keyword evidence="8 9" id="KW-0472">Membrane</keyword>
<feature type="transmembrane region" description="Helical" evidence="9">
    <location>
        <begin position="46"/>
        <end position="65"/>
    </location>
</feature>
<name>A0ABP8RQG3_9PSEU</name>
<gene>
    <name evidence="11" type="ORF">GCM10023175_24330</name>
</gene>
<feature type="domain" description="ABC transporter" evidence="10">
    <location>
        <begin position="352"/>
        <end position="599"/>
    </location>
</feature>
<dbReference type="InterPro" id="IPR003593">
    <property type="entry name" value="AAA+_ATPase"/>
</dbReference>
<dbReference type="InterPro" id="IPR027417">
    <property type="entry name" value="P-loop_NTPase"/>
</dbReference>
<keyword evidence="4 9" id="KW-0812">Transmembrane</keyword>
<dbReference type="CDD" id="cd03219">
    <property type="entry name" value="ABC_Mj1267_LivG_branched"/>
    <property type="match status" value="1"/>
</dbReference>
<comment type="subcellular location">
    <subcellularLocation>
        <location evidence="1">Cell membrane</location>
        <topology evidence="1">Multi-pass membrane protein</topology>
    </subcellularLocation>
</comment>
<feature type="transmembrane region" description="Helical" evidence="9">
    <location>
        <begin position="93"/>
        <end position="116"/>
    </location>
</feature>
<keyword evidence="3" id="KW-1003">Cell membrane</keyword>
<evidence type="ECO:0000256" key="2">
    <source>
        <dbReference type="ARBA" id="ARBA00022448"/>
    </source>
</evidence>
<evidence type="ECO:0000256" key="6">
    <source>
        <dbReference type="ARBA" id="ARBA00022840"/>
    </source>
</evidence>
<dbReference type="Proteomes" id="UP001501598">
    <property type="component" value="Unassembled WGS sequence"/>
</dbReference>
<evidence type="ECO:0000256" key="7">
    <source>
        <dbReference type="ARBA" id="ARBA00022989"/>
    </source>
</evidence>
<reference evidence="12" key="1">
    <citation type="journal article" date="2019" name="Int. J. Syst. Evol. Microbiol.">
        <title>The Global Catalogue of Microorganisms (GCM) 10K type strain sequencing project: providing services to taxonomists for standard genome sequencing and annotation.</title>
        <authorList>
            <consortium name="The Broad Institute Genomics Platform"/>
            <consortium name="The Broad Institute Genome Sequencing Center for Infectious Disease"/>
            <person name="Wu L."/>
            <person name="Ma J."/>
        </authorList>
    </citation>
    <scope>NUCLEOTIDE SEQUENCE [LARGE SCALE GENOMIC DNA]</scope>
    <source>
        <strain evidence="12">JCM 17906</strain>
    </source>
</reference>
<dbReference type="Gene3D" id="3.40.50.300">
    <property type="entry name" value="P-loop containing nucleotide triphosphate hydrolases"/>
    <property type="match status" value="1"/>
</dbReference>
<comment type="caution">
    <text evidence="11">The sequence shown here is derived from an EMBL/GenBank/DDBJ whole genome shotgun (WGS) entry which is preliminary data.</text>
</comment>
<organism evidence="11 12">
    <name type="scientific">Pseudonocardia xishanensis</name>
    <dbReference type="NCBI Taxonomy" id="630995"/>
    <lineage>
        <taxon>Bacteria</taxon>
        <taxon>Bacillati</taxon>
        <taxon>Actinomycetota</taxon>
        <taxon>Actinomycetes</taxon>
        <taxon>Pseudonocardiales</taxon>
        <taxon>Pseudonocardiaceae</taxon>
        <taxon>Pseudonocardia</taxon>
    </lineage>
</organism>
<dbReference type="PANTHER" id="PTHR45772">
    <property type="entry name" value="CONSERVED COMPONENT OF ABC TRANSPORTER FOR NATURAL AMINO ACIDS-RELATED"/>
    <property type="match status" value="1"/>
</dbReference>
<accession>A0ABP8RQG3</accession>
<evidence type="ECO:0000256" key="8">
    <source>
        <dbReference type="ARBA" id="ARBA00023136"/>
    </source>
</evidence>
<evidence type="ECO:0000313" key="11">
    <source>
        <dbReference type="EMBL" id="GAA4545117.1"/>
    </source>
</evidence>
<protein>
    <recommendedName>
        <fullName evidence="10">ABC transporter domain-containing protein</fullName>
    </recommendedName>
</protein>
<keyword evidence="2" id="KW-0813">Transport</keyword>
<evidence type="ECO:0000256" key="5">
    <source>
        <dbReference type="ARBA" id="ARBA00022741"/>
    </source>
</evidence>
<keyword evidence="12" id="KW-1185">Reference proteome</keyword>
<evidence type="ECO:0000256" key="4">
    <source>
        <dbReference type="ARBA" id="ARBA00022692"/>
    </source>
</evidence>
<feature type="transmembrane region" description="Helical" evidence="9">
    <location>
        <begin position="123"/>
        <end position="141"/>
    </location>
</feature>
<sequence length="630" mass="64743">MGAPLVGLWRGVRALPSWALPLALAVVVLLLPFAGLGFSATRQIQLALILALLVSGLNLSLGYAGELALGQPAMYAAGAYTAGIMSVAGTTDVLVQLVAGGVVALVVGLVTGVPGLRLGSWSLAMTSFFLVLVLPDVIAILEPITGGRNGLSGIPGPTLLGQVLDDTGLYILLVVVAALWFAFMRNIVVSRHGVAFRVLKQSPVLASSVGISVFRMKLVGYALGAIPAGLAGVLFANLDLYIAPEAFGFTIATTVLAASILGGTASVYGALVGAAVMQFGPNQSSAFQEYALVFYGVFLVVGGVLLSGGLSGLARRAAARLDRSADIRPAPVPRGDGPSPDGELSGLAGASLEVVGLEKSFGGNRALHGVDFAATPGRVTALIGPNGSGKTTMLNMICGFYSTDAGTITLDGEAVQHLPSYRVARAGVARTFQTPNIPGGLTVEQAVAAGRYSTEHVSMVGSVVHSRRFRHVRRADATEVARALAVVGMEHLADAEAAALPLGMRRQLEVARALVARPRVLLLDEAASGLDEAEVARLALAIRRIRDAGGTVVLVEHNFRLVLELADQIVVLAQGAVIGAGPPEVIEHEPRVLAEYLGVTPEDVAGSALGAAAVVVEEPVNSDNRTGGTS</sequence>
<dbReference type="EMBL" id="BAABGT010000030">
    <property type="protein sequence ID" value="GAA4545117.1"/>
    <property type="molecule type" value="Genomic_DNA"/>
</dbReference>
<evidence type="ECO:0000259" key="10">
    <source>
        <dbReference type="PROSITE" id="PS50893"/>
    </source>
</evidence>
<keyword evidence="6" id="KW-0067">ATP-binding</keyword>
<dbReference type="InterPro" id="IPR043428">
    <property type="entry name" value="LivM-like"/>
</dbReference>
<feature type="transmembrane region" description="Helical" evidence="9">
    <location>
        <begin position="220"/>
        <end position="243"/>
    </location>
</feature>
<feature type="transmembrane region" description="Helical" evidence="9">
    <location>
        <begin position="255"/>
        <end position="280"/>
    </location>
</feature>
<dbReference type="InterPro" id="IPR001851">
    <property type="entry name" value="ABC_transp_permease"/>
</dbReference>
<dbReference type="InterPro" id="IPR051120">
    <property type="entry name" value="ABC_AA/LPS_Transport"/>
</dbReference>
<dbReference type="PROSITE" id="PS50893">
    <property type="entry name" value="ABC_TRANSPORTER_2"/>
    <property type="match status" value="1"/>
</dbReference>
<keyword evidence="7 9" id="KW-1133">Transmembrane helix</keyword>
<dbReference type="RefSeq" id="WP_345416189.1">
    <property type="nucleotide sequence ID" value="NZ_BAABGT010000030.1"/>
</dbReference>
<dbReference type="SMART" id="SM00382">
    <property type="entry name" value="AAA"/>
    <property type="match status" value="1"/>
</dbReference>
<dbReference type="CDD" id="cd06581">
    <property type="entry name" value="TM_PBP1_LivM_like"/>
    <property type="match status" value="1"/>
</dbReference>
<evidence type="ECO:0000256" key="9">
    <source>
        <dbReference type="SAM" id="Phobius"/>
    </source>
</evidence>
<feature type="transmembrane region" description="Helical" evidence="9">
    <location>
        <begin position="292"/>
        <end position="314"/>
    </location>
</feature>